<dbReference type="PANTHER" id="PTHR45527:SF1">
    <property type="entry name" value="FATTY ACID SYNTHASE"/>
    <property type="match status" value="1"/>
</dbReference>
<dbReference type="SMART" id="SM00823">
    <property type="entry name" value="PKS_PP"/>
    <property type="match status" value="1"/>
</dbReference>
<reference evidence="5" key="1">
    <citation type="submission" date="2023-07" db="EMBL/GenBank/DDBJ databases">
        <title>30 novel species of actinomycetes from the DSMZ collection.</title>
        <authorList>
            <person name="Nouioui I."/>
        </authorList>
    </citation>
    <scope>NUCLEOTIDE SEQUENCE [LARGE SCALE GENOMIC DNA]</scope>
    <source>
        <strain evidence="5">DSM 42041</strain>
    </source>
</reference>
<accession>A0ABU2P119</accession>
<dbReference type="Pfam" id="PF00550">
    <property type="entry name" value="PP-binding"/>
    <property type="match status" value="1"/>
</dbReference>
<evidence type="ECO:0000313" key="5">
    <source>
        <dbReference type="Proteomes" id="UP001183414"/>
    </source>
</evidence>
<keyword evidence="2" id="KW-0597">Phosphoprotein</keyword>
<name>A0ABU2P119_9ACTN</name>
<dbReference type="Pfam" id="PF13193">
    <property type="entry name" value="AMP-binding_C"/>
    <property type="match status" value="1"/>
</dbReference>
<sequence>MHRYTGNESICIRTRLRAGGSELRRHAAPVWFSAGSADTFAEQLRVTSLALADADVIPDTVAIADVLASAQVACYFGGPAPSETNDGHKIAVQLVREVDEPAAWTLHWYCNDTEISATAFERLVGHFGVLLESALTAPEAPLGELSMLTAAELRQLAEWTSTEAANPEGTVIDLLERCAARLPHASAVVGPWGELSYGELARRVTHLAGQLRTAGVTRGTNVGVLMRRSPGLYIAILAVMKAGGAYVPLDPDHPPQRIATVLDDSSASLLITDGAPGSHLCSGVSLMQVDAGGTAKVPLSGPCTLEGPARDDVAYVIYTSGTTGLPKGIQVPHRALANLLWHFDNEIGLREEDTVGGITTVAFDMSVLELFLPLVRGSRLALLSRETATDGLALRDALTEYSISFMQATPMTWRMLIDADWQGDSRFTAVCGGETTPPDLAEQIRQRVGTAWNCYGPTETTVWSTSHRIQGPASPIPVGRPIANTVLRVLDRNGQLVPIGLPGELYIGGAGVACGYLGKPDLTAQRFLLDRHDTGPHRKFYRTGDIARWTESGELEYLGRTDRQVKVRGYRLELEEIEAVLNLDPRVRHGVVDVRENGSGDQQLVGYIVPVEPGEPELREITARLNRLLPDYMIPRPLMALPEIPLSANGKVLRKQLPSPQETRRPPMVQSYESELEERLAKIWAEVLAVECVLPEDNFFDLGGTSLLAQRVAARVREEFHVRLRMSALLQHPTVPTLAQILKGRARLV</sequence>
<dbReference type="RefSeq" id="WP_311675772.1">
    <property type="nucleotide sequence ID" value="NZ_JAVREQ010000031.1"/>
</dbReference>
<evidence type="ECO:0000256" key="1">
    <source>
        <dbReference type="ARBA" id="ARBA00022450"/>
    </source>
</evidence>
<dbReference type="PROSITE" id="PS50075">
    <property type="entry name" value="CARRIER"/>
    <property type="match status" value="1"/>
</dbReference>
<dbReference type="EMBL" id="JAVREQ010000031">
    <property type="protein sequence ID" value="MDT0382163.1"/>
    <property type="molecule type" value="Genomic_DNA"/>
</dbReference>
<dbReference type="InterPro" id="IPR009081">
    <property type="entry name" value="PP-bd_ACP"/>
</dbReference>
<dbReference type="SUPFAM" id="SSF56801">
    <property type="entry name" value="Acetyl-CoA synthetase-like"/>
    <property type="match status" value="1"/>
</dbReference>
<dbReference type="InterPro" id="IPR045851">
    <property type="entry name" value="AMP-bd_C_sf"/>
</dbReference>
<proteinExistence type="predicted"/>
<dbReference type="Gene3D" id="3.30.559.30">
    <property type="entry name" value="Nonribosomal peptide synthetase, condensation domain"/>
    <property type="match status" value="1"/>
</dbReference>
<dbReference type="CDD" id="cd05930">
    <property type="entry name" value="A_NRPS"/>
    <property type="match status" value="1"/>
</dbReference>
<feature type="domain" description="Carrier" evidence="3">
    <location>
        <begin position="671"/>
        <end position="746"/>
    </location>
</feature>
<keyword evidence="1" id="KW-0596">Phosphopantetheine</keyword>
<evidence type="ECO:0000256" key="2">
    <source>
        <dbReference type="ARBA" id="ARBA00022553"/>
    </source>
</evidence>
<evidence type="ECO:0000313" key="4">
    <source>
        <dbReference type="EMBL" id="MDT0382163.1"/>
    </source>
</evidence>
<evidence type="ECO:0000259" key="3">
    <source>
        <dbReference type="PROSITE" id="PS50075"/>
    </source>
</evidence>
<dbReference type="InterPro" id="IPR025110">
    <property type="entry name" value="AMP-bd_C"/>
</dbReference>
<dbReference type="InterPro" id="IPR036736">
    <property type="entry name" value="ACP-like_sf"/>
</dbReference>
<dbReference type="Pfam" id="PF00501">
    <property type="entry name" value="AMP-binding"/>
    <property type="match status" value="1"/>
</dbReference>
<dbReference type="NCBIfam" id="TIGR01733">
    <property type="entry name" value="AA-adenyl-dom"/>
    <property type="match status" value="1"/>
</dbReference>
<dbReference type="Gene3D" id="3.30.300.30">
    <property type="match status" value="1"/>
</dbReference>
<dbReference type="Proteomes" id="UP001183414">
    <property type="component" value="Unassembled WGS sequence"/>
</dbReference>
<keyword evidence="5" id="KW-1185">Reference proteome</keyword>
<dbReference type="PROSITE" id="PS00455">
    <property type="entry name" value="AMP_BINDING"/>
    <property type="match status" value="1"/>
</dbReference>
<gene>
    <name evidence="4" type="ORF">RM572_25710</name>
</gene>
<dbReference type="InterPro" id="IPR020806">
    <property type="entry name" value="PKS_PP-bd"/>
</dbReference>
<dbReference type="InterPro" id="IPR020845">
    <property type="entry name" value="AMP-binding_CS"/>
</dbReference>
<dbReference type="InterPro" id="IPR042099">
    <property type="entry name" value="ANL_N_sf"/>
</dbReference>
<dbReference type="Gene3D" id="3.40.50.12780">
    <property type="entry name" value="N-terminal domain of ligase-like"/>
    <property type="match status" value="1"/>
</dbReference>
<dbReference type="SUPFAM" id="SSF47336">
    <property type="entry name" value="ACP-like"/>
    <property type="match status" value="1"/>
</dbReference>
<dbReference type="InterPro" id="IPR000873">
    <property type="entry name" value="AMP-dep_synth/lig_dom"/>
</dbReference>
<comment type="caution">
    <text evidence="4">The sequence shown here is derived from an EMBL/GenBank/DDBJ whole genome shotgun (WGS) entry which is preliminary data.</text>
</comment>
<dbReference type="PANTHER" id="PTHR45527">
    <property type="entry name" value="NONRIBOSOMAL PEPTIDE SYNTHETASE"/>
    <property type="match status" value="1"/>
</dbReference>
<organism evidence="4 5">
    <name type="scientific">Streptomyces hazeniae</name>
    <dbReference type="NCBI Taxonomy" id="3075538"/>
    <lineage>
        <taxon>Bacteria</taxon>
        <taxon>Bacillati</taxon>
        <taxon>Actinomycetota</taxon>
        <taxon>Actinomycetes</taxon>
        <taxon>Kitasatosporales</taxon>
        <taxon>Streptomycetaceae</taxon>
        <taxon>Streptomyces</taxon>
    </lineage>
</organism>
<dbReference type="Gene3D" id="1.10.1200.10">
    <property type="entry name" value="ACP-like"/>
    <property type="match status" value="1"/>
</dbReference>
<dbReference type="InterPro" id="IPR010071">
    <property type="entry name" value="AA_adenyl_dom"/>
</dbReference>
<protein>
    <submittedName>
        <fullName evidence="4">Non-ribosomal peptide synthetase</fullName>
    </submittedName>
</protein>